<feature type="transmembrane region" description="Helical" evidence="6">
    <location>
        <begin position="488"/>
        <end position="513"/>
    </location>
</feature>
<comment type="subcellular location">
    <subcellularLocation>
        <location evidence="1">Cell membrane</location>
        <topology evidence="1">Multi-pass membrane protein</topology>
    </subcellularLocation>
</comment>
<protein>
    <recommendedName>
        <fullName evidence="7">Membrane transport protein MMPL domain-containing protein</fullName>
    </recommendedName>
</protein>
<name>A0A937W3S4_UNCTE</name>
<dbReference type="PANTHER" id="PTHR33406:SF13">
    <property type="entry name" value="MEMBRANE PROTEIN YDFJ"/>
    <property type="match status" value="1"/>
</dbReference>
<evidence type="ECO:0000256" key="1">
    <source>
        <dbReference type="ARBA" id="ARBA00004651"/>
    </source>
</evidence>
<gene>
    <name evidence="8" type="ORF">FJZ47_12495</name>
</gene>
<feature type="transmembrane region" description="Helical" evidence="6">
    <location>
        <begin position="97"/>
        <end position="115"/>
    </location>
</feature>
<comment type="caution">
    <text evidence="8">The sequence shown here is derived from an EMBL/GenBank/DDBJ whole genome shotgun (WGS) entry which is preliminary data.</text>
</comment>
<sequence>DFRTAMEMAARQTGPGILTAAISVALAFYAVMLADFPGLAELGFIAGSGELLCLLASFTVLPASFAISQRYVRTRATAWEAKTSQPRWQAFARAPRLTLTALLALTLLGVLVSPLPKFDYNLLHLQAKGTESVVWENRLLEDSDRSSWYALSTADSLEELHRKKAQFTALPVVDRVESLASVLPTDQAERFALLAEIAPLIDSVSASWTEVTPIAVDNLQAILEKIRFKLQRPPTDWDPEKRPSEEALTAARTALIAVQERLQSMPPALASQALDAFQRGLMADFAAKLALLQNNVHPPAPVTLEDVPAYLRERFIGKSGRYLLQIFARENIWERDPMRTFVHELQTLDADVTGPPVVAFYSITNMQQGYVRGGVYALLTIVGITLLHFRRLKPTWLALLPLGVAALWMFPCMALFEVQMNIANLIVIPLFLGMAIDNGLHLVDRALEPPRNHATQATQSTGKAVLLSTLTTIAGFGSLMIASHAGIFSFGLLLVLAVSCHLLAAFTVLPLLLRIVRLDPVPTPSVGLASSLRST</sequence>
<evidence type="ECO:0000313" key="9">
    <source>
        <dbReference type="Proteomes" id="UP000712673"/>
    </source>
</evidence>
<evidence type="ECO:0000256" key="4">
    <source>
        <dbReference type="ARBA" id="ARBA00022989"/>
    </source>
</evidence>
<feature type="transmembrane region" description="Helical" evidence="6">
    <location>
        <begin position="12"/>
        <end position="32"/>
    </location>
</feature>
<evidence type="ECO:0000256" key="6">
    <source>
        <dbReference type="SAM" id="Phobius"/>
    </source>
</evidence>
<dbReference type="InterPro" id="IPR004869">
    <property type="entry name" value="MMPL_dom"/>
</dbReference>
<evidence type="ECO:0000256" key="5">
    <source>
        <dbReference type="ARBA" id="ARBA00023136"/>
    </source>
</evidence>
<dbReference type="InterPro" id="IPR050545">
    <property type="entry name" value="Mycobact_MmpL"/>
</dbReference>
<dbReference type="AlphaFoldDB" id="A0A937W3S4"/>
<accession>A0A937W3S4</accession>
<feature type="transmembrane region" description="Helical" evidence="6">
    <location>
        <begin position="396"/>
        <end position="416"/>
    </location>
</feature>
<dbReference type="EMBL" id="VGLS01000363">
    <property type="protein sequence ID" value="MBM3224606.1"/>
    <property type="molecule type" value="Genomic_DNA"/>
</dbReference>
<keyword evidence="5 6" id="KW-0472">Membrane</keyword>
<evidence type="ECO:0000259" key="7">
    <source>
        <dbReference type="Pfam" id="PF03176"/>
    </source>
</evidence>
<reference evidence="8" key="1">
    <citation type="submission" date="2019-03" db="EMBL/GenBank/DDBJ databases">
        <title>Lake Tanganyika Metagenome-Assembled Genomes (MAGs).</title>
        <authorList>
            <person name="Tran P."/>
        </authorList>
    </citation>
    <scope>NUCLEOTIDE SEQUENCE</scope>
    <source>
        <strain evidence="8">K_DeepCast_65m_m2_066</strain>
    </source>
</reference>
<feature type="transmembrane region" description="Helical" evidence="6">
    <location>
        <begin position="370"/>
        <end position="389"/>
    </location>
</feature>
<keyword evidence="3 6" id="KW-0812">Transmembrane</keyword>
<dbReference type="Gene3D" id="1.20.1640.10">
    <property type="entry name" value="Multidrug efflux transporter AcrB transmembrane domain"/>
    <property type="match status" value="2"/>
</dbReference>
<keyword evidence="2" id="KW-1003">Cell membrane</keyword>
<feature type="transmembrane region" description="Helical" evidence="6">
    <location>
        <begin position="464"/>
        <end position="482"/>
    </location>
</feature>
<organism evidence="8 9">
    <name type="scientific">Tectimicrobiota bacterium</name>
    <dbReference type="NCBI Taxonomy" id="2528274"/>
    <lineage>
        <taxon>Bacteria</taxon>
        <taxon>Pseudomonadati</taxon>
        <taxon>Nitrospinota/Tectimicrobiota group</taxon>
        <taxon>Candidatus Tectimicrobiota</taxon>
    </lineage>
</organism>
<evidence type="ECO:0000256" key="3">
    <source>
        <dbReference type="ARBA" id="ARBA00022692"/>
    </source>
</evidence>
<feature type="non-terminal residue" evidence="8">
    <location>
        <position position="1"/>
    </location>
</feature>
<feature type="transmembrane region" description="Helical" evidence="6">
    <location>
        <begin position="44"/>
        <end position="67"/>
    </location>
</feature>
<feature type="transmembrane region" description="Helical" evidence="6">
    <location>
        <begin position="422"/>
        <end position="443"/>
    </location>
</feature>
<dbReference type="SUPFAM" id="SSF82866">
    <property type="entry name" value="Multidrug efflux transporter AcrB transmembrane domain"/>
    <property type="match status" value="2"/>
</dbReference>
<evidence type="ECO:0000256" key="2">
    <source>
        <dbReference type="ARBA" id="ARBA00022475"/>
    </source>
</evidence>
<evidence type="ECO:0000313" key="8">
    <source>
        <dbReference type="EMBL" id="MBM3224606.1"/>
    </source>
</evidence>
<feature type="domain" description="Membrane transport protein MMPL" evidence="7">
    <location>
        <begin position="339"/>
        <end position="515"/>
    </location>
</feature>
<dbReference type="GO" id="GO:0005886">
    <property type="term" value="C:plasma membrane"/>
    <property type="evidence" value="ECO:0007669"/>
    <property type="project" value="UniProtKB-SubCell"/>
</dbReference>
<dbReference type="Pfam" id="PF03176">
    <property type="entry name" value="MMPL"/>
    <property type="match status" value="2"/>
</dbReference>
<proteinExistence type="predicted"/>
<dbReference type="Proteomes" id="UP000712673">
    <property type="component" value="Unassembled WGS sequence"/>
</dbReference>
<feature type="domain" description="Membrane transport protein MMPL" evidence="7">
    <location>
        <begin position="4"/>
        <end position="88"/>
    </location>
</feature>
<dbReference type="PANTHER" id="PTHR33406">
    <property type="entry name" value="MEMBRANE PROTEIN MJ1562-RELATED"/>
    <property type="match status" value="1"/>
</dbReference>
<keyword evidence="4 6" id="KW-1133">Transmembrane helix</keyword>